<evidence type="ECO:0000313" key="3">
    <source>
        <dbReference type="Proteomes" id="UP000591131"/>
    </source>
</evidence>
<feature type="compositionally biased region" description="Basic and acidic residues" evidence="1">
    <location>
        <begin position="416"/>
        <end position="427"/>
    </location>
</feature>
<dbReference type="Proteomes" id="UP000591131">
    <property type="component" value="Unassembled WGS sequence"/>
</dbReference>
<gene>
    <name evidence="2" type="ORF">FOL47_010666</name>
</gene>
<feature type="region of interest" description="Disordered" evidence="1">
    <location>
        <begin position="402"/>
        <end position="436"/>
    </location>
</feature>
<evidence type="ECO:0000256" key="1">
    <source>
        <dbReference type="SAM" id="MobiDB-lite"/>
    </source>
</evidence>
<reference evidence="2 3" key="1">
    <citation type="submission" date="2020-04" db="EMBL/GenBank/DDBJ databases">
        <title>Perkinsus chesapeaki whole genome sequence.</title>
        <authorList>
            <person name="Bogema D.R."/>
        </authorList>
    </citation>
    <scope>NUCLEOTIDE SEQUENCE [LARGE SCALE GENOMIC DNA]</scope>
    <source>
        <strain evidence="2">ATCC PRA-425</strain>
    </source>
</reference>
<dbReference type="EMBL" id="JAAPAO010000847">
    <property type="protein sequence ID" value="KAF4653154.1"/>
    <property type="molecule type" value="Genomic_DNA"/>
</dbReference>
<comment type="caution">
    <text evidence="2">The sequence shown here is derived from an EMBL/GenBank/DDBJ whole genome shotgun (WGS) entry which is preliminary data.</text>
</comment>
<dbReference type="AlphaFoldDB" id="A0A7J6L1Y2"/>
<organism evidence="2 3">
    <name type="scientific">Perkinsus chesapeaki</name>
    <name type="common">Clam parasite</name>
    <name type="synonym">Perkinsus andrewsi</name>
    <dbReference type="NCBI Taxonomy" id="330153"/>
    <lineage>
        <taxon>Eukaryota</taxon>
        <taxon>Sar</taxon>
        <taxon>Alveolata</taxon>
        <taxon>Perkinsozoa</taxon>
        <taxon>Perkinsea</taxon>
        <taxon>Perkinsida</taxon>
        <taxon>Perkinsidae</taxon>
        <taxon>Perkinsus</taxon>
    </lineage>
</organism>
<protein>
    <submittedName>
        <fullName evidence="2">Uncharacterized protein</fullName>
    </submittedName>
</protein>
<accession>A0A7J6L1Y2</accession>
<name>A0A7J6L1Y2_PERCH</name>
<dbReference type="OrthoDB" id="10604338at2759"/>
<feature type="compositionally biased region" description="Polar residues" evidence="1">
    <location>
        <begin position="402"/>
        <end position="415"/>
    </location>
</feature>
<keyword evidence="3" id="KW-1185">Reference proteome</keyword>
<evidence type="ECO:0000313" key="2">
    <source>
        <dbReference type="EMBL" id="KAF4653154.1"/>
    </source>
</evidence>
<proteinExistence type="predicted"/>
<sequence>MDVLIKALEIPETEDVVSQTVVEIWHNITGKSAQETWKLYYDIVAGRLFRVLKKHNRVGLNTEARRQLFLVIAHFTRALVESVSSIQSRAVTRILVKHSEELQVLLRESRSPAELELSISGLAEYLAAGYSLPRPGLVFLGRACLDVISGSHEQPMKPQLARSLAFAATVCLGHLAKFVRGGEPTTSGSDAGTLPPLRTIFIYSDDAVENALDIVPREERGEDLLLTVLEKTAEEGSVVDPEAFAKEMAEALITTPFRMACAGVNIKELLEDIDKDGLCDYIKRWTKRVCDLAQHEVLDAEAKTIITEHLPPLVEDATLRSDFFKDLPGSAEVLNEGRWRRLSAKRDFKALPDSPFSNGWWERSLERPRLEAAFQTPLSATSRAPVHQPRVPTRTTVAVRSSAESVSTNQDVVTQEQRHSAAKDADKAAASFSGGPFRRVGDPRGFSGFWQQLEGKLLRRGWEYGGLEHFYLLTSLLPETFVNKAVGKVPPRTRSGFNGAVQTMHDALVAEYGGSVEVEKLLSRSLVRGAKETLTDYISRLDYWEDHCATAGAPVPDATLVQSSANVGFGTRPQNPNTRS</sequence>